<comment type="caution">
    <text evidence="2">The sequence shown here is derived from an EMBL/GenBank/DDBJ whole genome shotgun (WGS) entry which is preliminary data.</text>
</comment>
<feature type="signal peptide" evidence="1">
    <location>
        <begin position="1"/>
        <end position="20"/>
    </location>
</feature>
<keyword evidence="1" id="KW-0732">Signal</keyword>
<dbReference type="Proteomes" id="UP000582981">
    <property type="component" value="Unassembled WGS sequence"/>
</dbReference>
<dbReference type="EMBL" id="JACAPU010000016">
    <property type="protein sequence ID" value="NWB47941.1"/>
    <property type="molecule type" value="Genomic_DNA"/>
</dbReference>
<dbReference type="RefSeq" id="WP_177144491.1">
    <property type="nucleotide sequence ID" value="NZ_JACAPU010000016.1"/>
</dbReference>
<organism evidence="2 3">
    <name type="scientific">Pseudomonas gingeri</name>
    <dbReference type="NCBI Taxonomy" id="117681"/>
    <lineage>
        <taxon>Bacteria</taxon>
        <taxon>Pseudomonadati</taxon>
        <taxon>Pseudomonadota</taxon>
        <taxon>Gammaproteobacteria</taxon>
        <taxon>Pseudomonadales</taxon>
        <taxon>Pseudomonadaceae</taxon>
        <taxon>Pseudomonas</taxon>
    </lineage>
</organism>
<name>A0A7Y7WEL6_9PSED</name>
<protein>
    <submittedName>
        <fullName evidence="2">Uncharacterized protein</fullName>
    </submittedName>
</protein>
<reference evidence="2 3" key="1">
    <citation type="submission" date="2020-04" db="EMBL/GenBank/DDBJ databases">
        <title>Molecular characterization of pseudomonads from Agaricus bisporus reveal novel blotch 2 pathogens in Western Europe.</title>
        <authorList>
            <person name="Taparia T."/>
            <person name="Krijger M."/>
            <person name="Haynes E."/>
            <person name="Elpinstone J.G."/>
            <person name="Noble R."/>
            <person name="Van Der Wolf J."/>
        </authorList>
    </citation>
    <scope>NUCLEOTIDE SEQUENCE [LARGE SCALE GENOMIC DNA]</scope>
    <source>
        <strain evidence="2 3">F1001</strain>
    </source>
</reference>
<evidence type="ECO:0000256" key="1">
    <source>
        <dbReference type="SAM" id="SignalP"/>
    </source>
</evidence>
<accession>A0A7Y7WEL6</accession>
<dbReference type="AlphaFoldDB" id="A0A7Y7WEL6"/>
<gene>
    <name evidence="2" type="ORF">HX829_15735</name>
</gene>
<evidence type="ECO:0000313" key="2">
    <source>
        <dbReference type="EMBL" id="NWB47941.1"/>
    </source>
</evidence>
<sequence>MWRFSRLFGVILALSSTAWADDMLYDVVQPVELGVGRTQVELQASTPTDQGLASWVGRGRLVLALSGIWAAEAPAVAYHLYLDLPRDSVPSVDDPGYLGGLNFYDTPDHYVAEHPKRLSFLLDQTLVRLRDAGRLTQPPTLTFIPVRPEEPGYSPRVEHISIVRTGD</sequence>
<evidence type="ECO:0000313" key="3">
    <source>
        <dbReference type="Proteomes" id="UP000582981"/>
    </source>
</evidence>
<proteinExistence type="predicted"/>
<feature type="chain" id="PRO_5031569173" evidence="1">
    <location>
        <begin position="21"/>
        <end position="167"/>
    </location>
</feature>